<evidence type="ECO:0000313" key="1">
    <source>
        <dbReference type="EMBL" id="MBW82336.1"/>
    </source>
</evidence>
<name>A0A2P2IMD6_RHIMU</name>
<protein>
    <submittedName>
        <fullName evidence="1">Uncharacterized protein</fullName>
    </submittedName>
</protein>
<proteinExistence type="predicted"/>
<organism evidence="1">
    <name type="scientific">Rhizophora mucronata</name>
    <name type="common">Asiatic mangrove</name>
    <dbReference type="NCBI Taxonomy" id="61149"/>
    <lineage>
        <taxon>Eukaryota</taxon>
        <taxon>Viridiplantae</taxon>
        <taxon>Streptophyta</taxon>
        <taxon>Embryophyta</taxon>
        <taxon>Tracheophyta</taxon>
        <taxon>Spermatophyta</taxon>
        <taxon>Magnoliopsida</taxon>
        <taxon>eudicotyledons</taxon>
        <taxon>Gunneridae</taxon>
        <taxon>Pentapetalae</taxon>
        <taxon>rosids</taxon>
        <taxon>fabids</taxon>
        <taxon>Malpighiales</taxon>
        <taxon>Rhizophoraceae</taxon>
        <taxon>Rhizophora</taxon>
    </lineage>
</organism>
<accession>A0A2P2IMD6</accession>
<reference evidence="1" key="1">
    <citation type="submission" date="2018-02" db="EMBL/GenBank/DDBJ databases">
        <title>Rhizophora mucronata_Transcriptome.</title>
        <authorList>
            <person name="Meera S.P."/>
            <person name="Sreeshan A."/>
            <person name="Augustine A."/>
        </authorList>
    </citation>
    <scope>NUCLEOTIDE SEQUENCE</scope>
    <source>
        <tissue evidence="1">Leaf</tissue>
    </source>
</reference>
<dbReference type="AlphaFoldDB" id="A0A2P2IMD6"/>
<dbReference type="EMBL" id="GGEC01001852">
    <property type="protein sequence ID" value="MBW82335.1"/>
    <property type="molecule type" value="Transcribed_RNA"/>
</dbReference>
<sequence>MFLAKDWAQPIKCPSSRKIRIDRASLSRSPLAKP</sequence>
<dbReference type="EMBL" id="GGEC01001853">
    <property type="protein sequence ID" value="MBW82336.1"/>
    <property type="molecule type" value="Transcribed_RNA"/>
</dbReference>